<dbReference type="RefSeq" id="WP_148869790.1">
    <property type="nucleotide sequence ID" value="NZ_VNIA01000002.1"/>
</dbReference>
<dbReference type="Proteomes" id="UP000323136">
    <property type="component" value="Unassembled WGS sequence"/>
</dbReference>
<comment type="caution">
    <text evidence="1">The sequence shown here is derived from an EMBL/GenBank/DDBJ whole genome shotgun (WGS) entry which is preliminary data.</text>
</comment>
<protein>
    <submittedName>
        <fullName evidence="1">Uncharacterized protein</fullName>
    </submittedName>
</protein>
<sequence>MENFRQRPKGEYTWEAAWSQLYVLTEHWKSDLQFYKDDLRFLHHLINRYFIWMIRKDNVTDVRKIIKNLHELDLQCSELLKHVNTHLSHLGALIEDPFKYDSHEFRKEHGKLEDNITEFVKAFRKNRKETFHITEHVIESEKLGYLLNHQI</sequence>
<dbReference type="OrthoDB" id="1441145at2"/>
<reference evidence="1 2" key="1">
    <citation type="submission" date="2019-07" db="EMBL/GenBank/DDBJ databases">
        <title>Genomic Encyclopedia of Type Strains, Phase IV (KMG-IV): sequencing the most valuable type-strain genomes for metagenomic binning, comparative biology and taxonomic classification.</title>
        <authorList>
            <person name="Goeker M."/>
        </authorList>
    </citation>
    <scope>NUCLEOTIDE SEQUENCE [LARGE SCALE GENOMIC DNA]</scope>
    <source>
        <strain evidence="1 2">DSM 18961</strain>
    </source>
</reference>
<dbReference type="EMBL" id="VNIA01000002">
    <property type="protein sequence ID" value="TYP98997.1"/>
    <property type="molecule type" value="Genomic_DNA"/>
</dbReference>
<proteinExistence type="predicted"/>
<evidence type="ECO:0000313" key="2">
    <source>
        <dbReference type="Proteomes" id="UP000323136"/>
    </source>
</evidence>
<dbReference type="AlphaFoldDB" id="A0A5S5DSY9"/>
<gene>
    <name evidence="1" type="ORF">C7447_102315</name>
</gene>
<organism evidence="1 2">
    <name type="scientific">Tenacibaculum adriaticum</name>
    <dbReference type="NCBI Taxonomy" id="413713"/>
    <lineage>
        <taxon>Bacteria</taxon>
        <taxon>Pseudomonadati</taxon>
        <taxon>Bacteroidota</taxon>
        <taxon>Flavobacteriia</taxon>
        <taxon>Flavobacteriales</taxon>
        <taxon>Flavobacteriaceae</taxon>
        <taxon>Tenacibaculum</taxon>
    </lineage>
</organism>
<evidence type="ECO:0000313" key="1">
    <source>
        <dbReference type="EMBL" id="TYP98997.1"/>
    </source>
</evidence>
<accession>A0A5S5DSY9</accession>
<name>A0A5S5DSY9_9FLAO</name>
<keyword evidence="2" id="KW-1185">Reference proteome</keyword>